<evidence type="ECO:0000313" key="3">
    <source>
        <dbReference type="Proteomes" id="UP000288805"/>
    </source>
</evidence>
<comment type="caution">
    <text evidence="2">The sequence shown here is derived from an EMBL/GenBank/DDBJ whole genome shotgun (WGS) entry which is preliminary data.</text>
</comment>
<proteinExistence type="predicted"/>
<evidence type="ECO:0000256" key="1">
    <source>
        <dbReference type="SAM" id="SignalP"/>
    </source>
</evidence>
<evidence type="ECO:0000313" key="2">
    <source>
        <dbReference type="EMBL" id="RVW95610.1"/>
    </source>
</evidence>
<dbReference type="GO" id="GO:0061630">
    <property type="term" value="F:ubiquitin protein ligase activity"/>
    <property type="evidence" value="ECO:0007669"/>
    <property type="project" value="InterPro"/>
</dbReference>
<sequence>MLNGEMIVCGTFLCLGNCILLVWQHGSALQPCKCPLCRRQITLLVPAGASQRQCNDPEVSAIVGRVERYNRLFGRCDSSLFQIGIQWVTFYVDIICNNRPLSLGSSGSGLDLGCGMSRSES</sequence>
<name>A0A438IFV0_VITVI</name>
<dbReference type="EMBL" id="QGNW01000112">
    <property type="protein sequence ID" value="RVW95610.1"/>
    <property type="molecule type" value="Genomic_DNA"/>
</dbReference>
<keyword evidence="1" id="KW-0732">Signal</keyword>
<organism evidence="2 3">
    <name type="scientific">Vitis vinifera</name>
    <name type="common">Grape</name>
    <dbReference type="NCBI Taxonomy" id="29760"/>
    <lineage>
        <taxon>Eukaryota</taxon>
        <taxon>Viridiplantae</taxon>
        <taxon>Streptophyta</taxon>
        <taxon>Embryophyta</taxon>
        <taxon>Tracheophyta</taxon>
        <taxon>Spermatophyta</taxon>
        <taxon>Magnoliopsida</taxon>
        <taxon>eudicotyledons</taxon>
        <taxon>Gunneridae</taxon>
        <taxon>Pentapetalae</taxon>
        <taxon>rosids</taxon>
        <taxon>Vitales</taxon>
        <taxon>Vitaceae</taxon>
        <taxon>Viteae</taxon>
        <taxon>Vitis</taxon>
    </lineage>
</organism>
<dbReference type="PANTHER" id="PTHR22894">
    <property type="entry name" value="RING-TYPE DOMAIN-CONTAINING PROTEIN"/>
    <property type="match status" value="1"/>
</dbReference>
<protein>
    <submittedName>
        <fullName evidence="2">Uncharacterized protein</fullName>
    </submittedName>
</protein>
<feature type="signal peptide" evidence="1">
    <location>
        <begin position="1"/>
        <end position="28"/>
    </location>
</feature>
<accession>A0A438IFV0</accession>
<dbReference type="InterPro" id="IPR038896">
    <property type="entry name" value="RNF170"/>
</dbReference>
<dbReference type="AlphaFoldDB" id="A0A438IFV0"/>
<gene>
    <name evidence="2" type="ORF">CK203_031578</name>
</gene>
<dbReference type="PANTHER" id="PTHR22894:SF5">
    <property type="entry name" value="RING-TYPE DOMAIN-CONTAINING PROTEIN"/>
    <property type="match status" value="1"/>
</dbReference>
<dbReference type="Proteomes" id="UP000288805">
    <property type="component" value="Unassembled WGS sequence"/>
</dbReference>
<feature type="chain" id="PRO_5019528511" evidence="1">
    <location>
        <begin position="29"/>
        <end position="121"/>
    </location>
</feature>
<reference evidence="2 3" key="1">
    <citation type="journal article" date="2018" name="PLoS Genet.">
        <title>Population sequencing reveals clonal diversity and ancestral inbreeding in the grapevine cultivar Chardonnay.</title>
        <authorList>
            <person name="Roach M.J."/>
            <person name="Johnson D.L."/>
            <person name="Bohlmann J."/>
            <person name="van Vuuren H.J."/>
            <person name="Jones S.J."/>
            <person name="Pretorius I.S."/>
            <person name="Schmidt S.A."/>
            <person name="Borneman A.R."/>
        </authorList>
    </citation>
    <scope>NUCLEOTIDE SEQUENCE [LARGE SCALE GENOMIC DNA]</scope>
    <source>
        <strain evidence="3">cv. Chardonnay</strain>
        <tissue evidence="2">Leaf</tissue>
    </source>
</reference>